<keyword evidence="1" id="KW-1133">Transmembrane helix</keyword>
<keyword evidence="1" id="KW-0812">Transmembrane</keyword>
<feature type="transmembrane region" description="Helical" evidence="1">
    <location>
        <begin position="31"/>
        <end position="64"/>
    </location>
</feature>
<dbReference type="PANTHER" id="PTHR35813">
    <property type="entry name" value="INNER MEMBRANE PROTEIN YBAN"/>
    <property type="match status" value="1"/>
</dbReference>
<protein>
    <submittedName>
        <fullName evidence="2">Unannotated protein</fullName>
    </submittedName>
</protein>
<feature type="transmembrane region" description="Helical" evidence="1">
    <location>
        <begin position="123"/>
        <end position="139"/>
    </location>
</feature>
<evidence type="ECO:0000256" key="1">
    <source>
        <dbReference type="SAM" id="Phobius"/>
    </source>
</evidence>
<dbReference type="GO" id="GO:0005886">
    <property type="term" value="C:plasma membrane"/>
    <property type="evidence" value="ECO:0007669"/>
    <property type="project" value="TreeGrafter"/>
</dbReference>
<sequence>MDEQLPPAPSAVRAATKGARVSRSRVARTAWMSAGFMAVGVGSVGVVVPGLPTTGFFVLAAWCFSRSSPRFEQWVLDLPHIGPMVRDHRAGLGMPQRAKVLAISMMWAAVALSAWLLRERWPIAVAVVGLAVVGTWYLTRRIPTKRSDPAESR</sequence>
<keyword evidence="1" id="KW-0472">Membrane</keyword>
<name>A0A6J6BEC8_9ZZZZ</name>
<dbReference type="InterPro" id="IPR007401">
    <property type="entry name" value="DUF454"/>
</dbReference>
<dbReference type="Pfam" id="PF04304">
    <property type="entry name" value="DUF454"/>
    <property type="match status" value="1"/>
</dbReference>
<dbReference type="PANTHER" id="PTHR35813:SF1">
    <property type="entry name" value="INNER MEMBRANE PROTEIN YBAN"/>
    <property type="match status" value="1"/>
</dbReference>
<dbReference type="AlphaFoldDB" id="A0A6J6BEC8"/>
<reference evidence="2" key="1">
    <citation type="submission" date="2020-05" db="EMBL/GenBank/DDBJ databases">
        <authorList>
            <person name="Chiriac C."/>
            <person name="Salcher M."/>
            <person name="Ghai R."/>
            <person name="Kavagutti S V."/>
        </authorList>
    </citation>
    <scope>NUCLEOTIDE SEQUENCE</scope>
</reference>
<proteinExistence type="predicted"/>
<dbReference type="EMBL" id="CAEZSR010000002">
    <property type="protein sequence ID" value="CAB4537510.1"/>
    <property type="molecule type" value="Genomic_DNA"/>
</dbReference>
<feature type="transmembrane region" description="Helical" evidence="1">
    <location>
        <begin position="98"/>
        <end position="117"/>
    </location>
</feature>
<organism evidence="2">
    <name type="scientific">freshwater metagenome</name>
    <dbReference type="NCBI Taxonomy" id="449393"/>
    <lineage>
        <taxon>unclassified sequences</taxon>
        <taxon>metagenomes</taxon>
        <taxon>ecological metagenomes</taxon>
    </lineage>
</organism>
<gene>
    <name evidence="2" type="ORF">UFOPK1493_00079</name>
</gene>
<accession>A0A6J6BEC8</accession>
<evidence type="ECO:0000313" key="2">
    <source>
        <dbReference type="EMBL" id="CAB4537510.1"/>
    </source>
</evidence>